<evidence type="ECO:0000259" key="8">
    <source>
        <dbReference type="Pfam" id="PF21093"/>
    </source>
</evidence>
<evidence type="ECO:0000256" key="3">
    <source>
        <dbReference type="ARBA" id="ARBA00022816"/>
    </source>
</evidence>
<keyword evidence="6" id="KW-0906">Nuclear pore complex</keyword>
<dbReference type="EMBL" id="JBCAWK010000014">
    <property type="protein sequence ID" value="KAK8844060.1"/>
    <property type="molecule type" value="Genomic_DNA"/>
</dbReference>
<dbReference type="InterPro" id="IPR044840">
    <property type="entry name" value="Nup188"/>
</dbReference>
<dbReference type="GO" id="GO:0006405">
    <property type="term" value="P:RNA export from nucleus"/>
    <property type="evidence" value="ECO:0007669"/>
    <property type="project" value="TreeGrafter"/>
</dbReference>
<evidence type="ECO:0000256" key="2">
    <source>
        <dbReference type="ARBA" id="ARBA00022448"/>
    </source>
</evidence>
<keyword evidence="7" id="KW-0539">Nucleus</keyword>
<protein>
    <recommendedName>
        <fullName evidence="8">Nucleoporin Nup188 N-terminal subdomain III domain-containing protein</fullName>
    </recommendedName>
</protein>
<keyword evidence="5" id="KW-0811">Translocation</keyword>
<dbReference type="Pfam" id="PF21093">
    <property type="entry name" value="Nup188_N-subdom_III"/>
    <property type="match status" value="1"/>
</dbReference>
<evidence type="ECO:0000313" key="9">
    <source>
        <dbReference type="EMBL" id="KAK8844060.1"/>
    </source>
</evidence>
<dbReference type="Gene3D" id="1.25.10.70">
    <property type="match status" value="1"/>
</dbReference>
<keyword evidence="4" id="KW-0653">Protein transport</keyword>
<dbReference type="GO" id="GO:0006606">
    <property type="term" value="P:protein import into nucleus"/>
    <property type="evidence" value="ECO:0007669"/>
    <property type="project" value="TreeGrafter"/>
</dbReference>
<feature type="domain" description="Nucleoporin Nup188 N-terminal subdomain III" evidence="8">
    <location>
        <begin position="639"/>
        <end position="1017"/>
    </location>
</feature>
<accession>A0AAW0YTG2</accession>
<keyword evidence="3" id="KW-0509">mRNA transport</keyword>
<dbReference type="GO" id="GO:0044611">
    <property type="term" value="C:nuclear pore inner ring"/>
    <property type="evidence" value="ECO:0007669"/>
    <property type="project" value="TreeGrafter"/>
</dbReference>
<dbReference type="RefSeq" id="XP_066799624.1">
    <property type="nucleotide sequence ID" value="XM_066949932.1"/>
</dbReference>
<evidence type="ECO:0000256" key="6">
    <source>
        <dbReference type="ARBA" id="ARBA00023132"/>
    </source>
</evidence>
<dbReference type="GO" id="GO:0017056">
    <property type="term" value="F:structural constituent of nuclear pore"/>
    <property type="evidence" value="ECO:0007669"/>
    <property type="project" value="InterPro"/>
</dbReference>
<dbReference type="PANTHER" id="PTHR31431:SF1">
    <property type="entry name" value="NUCLEOPORIN NUP188"/>
    <property type="match status" value="1"/>
</dbReference>
<keyword evidence="10" id="KW-1185">Reference proteome</keyword>
<keyword evidence="2" id="KW-0813">Transport</keyword>
<reference evidence="9 10" key="1">
    <citation type="journal article" date="2024" name="bioRxiv">
        <title>Comparative genomics of Cryptococcus and Kwoniella reveals pathogenesis evolution and contrasting karyotype dynamics via intercentromeric recombination or chromosome fusion.</title>
        <authorList>
            <person name="Coelho M.A."/>
            <person name="David-Palma M."/>
            <person name="Shea T."/>
            <person name="Bowers K."/>
            <person name="McGinley-Smith S."/>
            <person name="Mohammad A.W."/>
            <person name="Gnirke A."/>
            <person name="Yurkov A.M."/>
            <person name="Nowrousian M."/>
            <person name="Sun S."/>
            <person name="Cuomo C.A."/>
            <person name="Heitman J."/>
        </authorList>
    </citation>
    <scope>NUCLEOTIDE SEQUENCE [LARGE SCALE GENOMIC DNA]</scope>
    <source>
        <strain evidence="9 10">CBS 13917</strain>
    </source>
</reference>
<proteinExistence type="predicted"/>
<sequence length="1866" mass="202663">MMVQAAGPSDLLVADDYLCPLTTIRDTLLRPESAAVETSIPKLRALLSWHKRRIETPWQPFSPATAESRSMLNKPSFTLPRTTAQYDVDESTRKAALKVAVALDLDEIGAFMMTKSYLTFSVDEETDEETMVERVILWYSEEALAVPQIALALLKLSDDEGPMGQLAHEVRSDTMADPGKYIEGLFRAFSGLAQKGLEEKQRSTNGLFWAKHQLRVQETILNLLFVSLYQTPSRSASISEGLIRGTVMSAFGTSQANREFWDNDAESQRLAIRIRDLTVIIALESLCLGQIVSPAELMDDYESTLLQAKDKIASVHEFLVDYSNDLSPRYPEPAPSSIPLPIWPMAIICLAWSIILRSIPQDKAPTGGDGAISWQDMTIRALRLPSGLFPWLEEILSGPLLRASNGDIAGGTADVESYHRKVLKDVLIGLSELVQLESIADRPGLYRSWELLFGGGSPSTASLIAADFWIADFPYDERRSILDRSQFPSQPVHLLQILASLGGSTSSSATSIPDIYGTDPAAQVYHYFSNLPSVTHTVKPSWCRYVGKDEQGREVVEAIRTLVLPGGASVPRGSKGVIVKSVGTSSQVMWTSQIISGWGLLLEILQAAAGIHAADETTPPTSAHPPDSVYLSVRDLDMQLDTAEILAAGIKFLRSVLHSSSYIKATLLTHLSPDVHYSSGQTLLHLALTVLHHSRLPELAMDTSVVSDAVDIVQALITAPSSNIWPGLRSSGFFDSSGKRRGSVAALVQADSISGEHVLTTAVLRLILTLVTNTHHIPESDLTIVKSALHLVFADIWTNFTAWRYKDIARKYEVSSLVVEIFDIVLRHPLTMDGSGPTTAAQVLIDIFITATSPLTYRPLIEAITQSGSLIPKLIGSRRQGDAELVIKCLDESVSFLGTLCRVSSLVATPANVLPKSLFAVPISVVSGEKIQLIDSLLDIAFAPTAQTSNTLNIFKTVRAYLETVGADPHRPSLASMLRSPSRTFDGLAEVVRTTNDSYIKAAVWHLLATTVATQPGCVPACIGLATGNEVQGTLKPAVGELMTWEAEFRDTPHSLAAVLNFILSVMRVAGATKAISILRKIDSFWQSVFDLSSRIVPAPPTFSLSMHADDFAGRIQRYAYAVQAKANATSLLAAELAYALENDDDSQLETKARQLVLSLFRNNSALQEAGMMASHSSCVPDLHEEQGKKVKASGGSLPSLKTIMFPSEREYGRAYLYDGSVVVQESTAQQVTVNLALDLLNLNWSMLDADIALTRSFRLLAESVAGWTEGDALAMTAALRASVAIAETVAEEYREGDVMLAIQVERLSILAVILETALDTEEQLPNVELAQQLAVSISAIITCRSFPPIVSLRHPELPAIHQPVLRILYLLLQVFRKTEAASSNIVVRESLIDAGTSLVLESADLLLESIVRGDRPAFAGDLSLVMGVLCEISNLTTMTTAWLERFQGVNLITRSLDVLVRARIVEDQVPLHISSILLLHLALASSPSSAEKIAISGTLPAYSDNAIVVEAEHGRIAPPESYGHTMHDAWCGMLLVVKALLSTLPDTTTFTRTEVIPFIRVSNAQMLRAMSWDGETPITGPGATELELVVDVFYGVACALGPGSLADYSMPALKLLKGIRYALSHPRMLSTLVVPSTTEGRTALEGELEIIEGDKEVDLLDVQRTPVLAERMKALLRITRTVILTLIVLTRSWDTIREEVDPDRARDYILESDHSSAESNGSTSSDPVGVINDIFILVSNISERLTATPAGSIRNVTAQLMESAGLLSLSQLMLRQSLLPQDERDLQEDDSGMSMDVDVVSGGGMSGGKRRVSMSTNTQGGNGGGGNREGMVIRELQGDLRTMLVPDGGMLGVLRRLAEKSFGDI</sequence>
<organism evidence="9 10">
    <name type="scientific">Kwoniella newhampshirensis</name>
    <dbReference type="NCBI Taxonomy" id="1651941"/>
    <lineage>
        <taxon>Eukaryota</taxon>
        <taxon>Fungi</taxon>
        <taxon>Dikarya</taxon>
        <taxon>Basidiomycota</taxon>
        <taxon>Agaricomycotina</taxon>
        <taxon>Tremellomycetes</taxon>
        <taxon>Tremellales</taxon>
        <taxon>Cryptococcaceae</taxon>
        <taxon>Kwoniella</taxon>
    </lineage>
</organism>
<dbReference type="KEGG" id="kne:92184112"/>
<evidence type="ECO:0000313" key="10">
    <source>
        <dbReference type="Proteomes" id="UP001388673"/>
    </source>
</evidence>
<gene>
    <name evidence="9" type="ORF">IAR55_006854</name>
</gene>
<name>A0AAW0YTG2_9TREE</name>
<dbReference type="PANTHER" id="PTHR31431">
    <property type="entry name" value="NUCLEOPORIN NUP188 HOMOLOG"/>
    <property type="match status" value="1"/>
</dbReference>
<evidence type="ECO:0000256" key="7">
    <source>
        <dbReference type="ARBA" id="ARBA00023242"/>
    </source>
</evidence>
<comment type="caution">
    <text evidence="9">The sequence shown here is derived from an EMBL/GenBank/DDBJ whole genome shotgun (WGS) entry which is preliminary data.</text>
</comment>
<evidence type="ECO:0000256" key="4">
    <source>
        <dbReference type="ARBA" id="ARBA00022927"/>
    </source>
</evidence>
<dbReference type="GO" id="GO:0051028">
    <property type="term" value="P:mRNA transport"/>
    <property type="evidence" value="ECO:0007669"/>
    <property type="project" value="UniProtKB-KW"/>
</dbReference>
<dbReference type="Proteomes" id="UP001388673">
    <property type="component" value="Unassembled WGS sequence"/>
</dbReference>
<dbReference type="InterPro" id="IPR048883">
    <property type="entry name" value="Nup188_N-subdom_III"/>
</dbReference>
<comment type="subcellular location">
    <subcellularLocation>
        <location evidence="1">Nucleus</location>
        <location evidence="1">Nuclear pore complex</location>
    </subcellularLocation>
</comment>
<evidence type="ECO:0000256" key="5">
    <source>
        <dbReference type="ARBA" id="ARBA00023010"/>
    </source>
</evidence>
<evidence type="ECO:0000256" key="1">
    <source>
        <dbReference type="ARBA" id="ARBA00004567"/>
    </source>
</evidence>
<dbReference type="GeneID" id="92184112"/>